<accession>A0A326TQF9</accession>
<keyword evidence="2" id="KW-1185">Reference proteome</keyword>
<organism evidence="1 2">
    <name type="scientific">Thermosporothrix hazakensis</name>
    <dbReference type="NCBI Taxonomy" id="644383"/>
    <lineage>
        <taxon>Bacteria</taxon>
        <taxon>Bacillati</taxon>
        <taxon>Chloroflexota</taxon>
        <taxon>Ktedonobacteria</taxon>
        <taxon>Ktedonobacterales</taxon>
        <taxon>Thermosporotrichaceae</taxon>
        <taxon>Thermosporothrix</taxon>
    </lineage>
</organism>
<protein>
    <submittedName>
        <fullName evidence="1">Uncharacterized protein</fullName>
    </submittedName>
</protein>
<dbReference type="EMBL" id="QKUF01000060">
    <property type="protein sequence ID" value="PZW18111.1"/>
    <property type="molecule type" value="Genomic_DNA"/>
</dbReference>
<dbReference type="AlphaFoldDB" id="A0A326TQF9"/>
<comment type="caution">
    <text evidence="1">The sequence shown here is derived from an EMBL/GenBank/DDBJ whole genome shotgun (WGS) entry which is preliminary data.</text>
</comment>
<proteinExistence type="predicted"/>
<evidence type="ECO:0000313" key="1">
    <source>
        <dbReference type="EMBL" id="PZW18111.1"/>
    </source>
</evidence>
<evidence type="ECO:0000313" key="2">
    <source>
        <dbReference type="Proteomes" id="UP000248806"/>
    </source>
</evidence>
<gene>
    <name evidence="1" type="ORF">EI42_06337</name>
</gene>
<dbReference type="Proteomes" id="UP000248806">
    <property type="component" value="Unassembled WGS sequence"/>
</dbReference>
<sequence>MTNFRPVDHTRPFLDIVREFAQQFKPYPEKLVKLFEEIDRVHFVPEELSDFLPDVFTNKGRAGLLSQPGVLFKMVALFFLKGYEVVCQVPHGSSRGLVPHPRGVETRGRLTMTHQPRIYRGWQETRGISLEYCETR</sequence>
<reference evidence="1 2" key="1">
    <citation type="submission" date="2018-06" db="EMBL/GenBank/DDBJ databases">
        <title>Genomic Encyclopedia of Archaeal and Bacterial Type Strains, Phase II (KMG-II): from individual species to whole genera.</title>
        <authorList>
            <person name="Goeker M."/>
        </authorList>
    </citation>
    <scope>NUCLEOTIDE SEQUENCE [LARGE SCALE GENOMIC DNA]</scope>
    <source>
        <strain evidence="1 2">ATCC BAA-1881</strain>
    </source>
</reference>
<name>A0A326TQF9_THEHA</name>